<name>A0ABS5Z446_9ACTN</name>
<dbReference type="RefSeq" id="WP_215795694.1">
    <property type="nucleotide sequence ID" value="NZ_JAHKKG010000020.1"/>
</dbReference>
<organism evidence="1 2">
    <name type="scientific">Paractinoplanes bogorensis</name>
    <dbReference type="NCBI Taxonomy" id="1610840"/>
    <lineage>
        <taxon>Bacteria</taxon>
        <taxon>Bacillati</taxon>
        <taxon>Actinomycetota</taxon>
        <taxon>Actinomycetes</taxon>
        <taxon>Micromonosporales</taxon>
        <taxon>Micromonosporaceae</taxon>
        <taxon>Paractinoplanes</taxon>
    </lineage>
</organism>
<accession>A0ABS5Z446</accession>
<dbReference type="Proteomes" id="UP001519654">
    <property type="component" value="Unassembled WGS sequence"/>
</dbReference>
<reference evidence="1 2" key="1">
    <citation type="submission" date="2021-06" db="EMBL/GenBank/DDBJ databases">
        <title>Actinoplanes lichenicola sp. nov., and Actinoplanes ovalisporus sp. nov., isolated from lichen in Thailand.</title>
        <authorList>
            <person name="Saeng-In P."/>
            <person name="Kanchanasin P."/>
            <person name="Yuki M."/>
            <person name="Kudo T."/>
            <person name="Ohkuma M."/>
            <person name="Phongsopitanun W."/>
            <person name="Tanasupawat S."/>
        </authorList>
    </citation>
    <scope>NUCLEOTIDE SEQUENCE [LARGE SCALE GENOMIC DNA]</scope>
    <source>
        <strain evidence="1 2">NBRC 110975</strain>
    </source>
</reference>
<evidence type="ECO:0000313" key="1">
    <source>
        <dbReference type="EMBL" id="MBU2670464.1"/>
    </source>
</evidence>
<keyword evidence="2" id="KW-1185">Reference proteome</keyword>
<evidence type="ECO:0000313" key="2">
    <source>
        <dbReference type="Proteomes" id="UP001519654"/>
    </source>
</evidence>
<gene>
    <name evidence="1" type="ORF">KOI35_43880</name>
</gene>
<proteinExistence type="predicted"/>
<protein>
    <submittedName>
        <fullName evidence="1">Uncharacterized protein</fullName>
    </submittedName>
</protein>
<dbReference type="EMBL" id="JAHKKG010000020">
    <property type="protein sequence ID" value="MBU2670464.1"/>
    <property type="molecule type" value="Genomic_DNA"/>
</dbReference>
<sequence length="168" mass="17788">MAELTVPITLGTGLGDLRFGMDETRARAALAAFGEIKDGTAPGGSLTLYTEGADPSFSVYANFVPDGRLFTLEIFRPDDSSAVDLELAGVPAFGSPVDEVLQALRAGGYEVDDEDEFHPVVEDGYLGVSLEGGDDGEEEDDDPGPSRFIQSLLIAPRGYATEYTNAAF</sequence>
<comment type="caution">
    <text evidence="1">The sequence shown here is derived from an EMBL/GenBank/DDBJ whole genome shotgun (WGS) entry which is preliminary data.</text>
</comment>